<evidence type="ECO:0000256" key="5">
    <source>
        <dbReference type="ARBA" id="ARBA00022730"/>
    </source>
</evidence>
<dbReference type="GO" id="GO:0005840">
    <property type="term" value="C:ribosome"/>
    <property type="evidence" value="ECO:0007669"/>
    <property type="project" value="UniProtKB-KW"/>
</dbReference>
<reference evidence="11 12" key="1">
    <citation type="submission" date="2015-09" db="EMBL/GenBank/DDBJ databases">
        <title>A metagenomics-based metabolic model of nitrate-dependent anaerobic oxidation of methane by Methanoperedens-like archaea.</title>
        <authorList>
            <person name="Arshad A."/>
            <person name="Speth D.R."/>
            <person name="De Graaf R.M."/>
            <person name="Op Den Camp H.J."/>
            <person name="Jetten M.S."/>
            <person name="Welte C.U."/>
        </authorList>
    </citation>
    <scope>NUCLEOTIDE SEQUENCE [LARGE SCALE GENOMIC DNA]</scope>
</reference>
<accession>A0A0P8AK59</accession>
<dbReference type="Gene3D" id="3.30.1330.30">
    <property type="match status" value="1"/>
</dbReference>
<feature type="domain" description="Ribosomal protein eL8/eL30/eS12/Gadd45" evidence="10">
    <location>
        <begin position="30"/>
        <end position="122"/>
    </location>
</feature>
<evidence type="ECO:0000256" key="6">
    <source>
        <dbReference type="ARBA" id="ARBA00022884"/>
    </source>
</evidence>
<evidence type="ECO:0000313" key="11">
    <source>
        <dbReference type="EMBL" id="KPQ45164.1"/>
    </source>
</evidence>
<dbReference type="GO" id="GO:0006412">
    <property type="term" value="P:translation"/>
    <property type="evidence" value="ECO:0007669"/>
    <property type="project" value="UniProtKB-UniRule"/>
</dbReference>
<evidence type="ECO:0000256" key="7">
    <source>
        <dbReference type="ARBA" id="ARBA00022980"/>
    </source>
</evidence>
<dbReference type="InterPro" id="IPR022481">
    <property type="entry name" value="Ribosomal_eL8_arc"/>
</dbReference>
<gene>
    <name evidence="9 11" type="primary">rpl7ae</name>
    <name evidence="11" type="ORF">MPEBLZ_00247</name>
</gene>
<dbReference type="InterPro" id="IPR004038">
    <property type="entry name" value="Ribosomal_eL8/eL30/eS12/Gad45"/>
</dbReference>
<dbReference type="InterPro" id="IPR018492">
    <property type="entry name" value="Ribosomal_eL8/Nhp2"/>
</dbReference>
<organism evidence="11 12">
    <name type="scientific">Candidatus Methanoperedens nitratireducens</name>
    <dbReference type="NCBI Taxonomy" id="1392998"/>
    <lineage>
        <taxon>Archaea</taxon>
        <taxon>Methanobacteriati</taxon>
        <taxon>Methanobacteriota</taxon>
        <taxon>Stenosarchaea group</taxon>
        <taxon>Methanomicrobia</taxon>
        <taxon>Methanosarcinales</taxon>
        <taxon>ANME-2 cluster</taxon>
        <taxon>Candidatus Methanoperedentaceae</taxon>
        <taxon>Candidatus Methanoperedens</taxon>
    </lineage>
</organism>
<keyword evidence="7 9" id="KW-0689">Ribosomal protein</keyword>
<dbReference type="GO" id="GO:0019843">
    <property type="term" value="F:rRNA binding"/>
    <property type="evidence" value="ECO:0007669"/>
    <property type="project" value="UniProtKB-KW"/>
</dbReference>
<dbReference type="GO" id="GO:1990904">
    <property type="term" value="C:ribonucleoprotein complex"/>
    <property type="evidence" value="ECO:0007669"/>
    <property type="project" value="UniProtKB-KW"/>
</dbReference>
<proteinExistence type="inferred from homology"/>
<comment type="subunit">
    <text evidence="9">Part of the 50S ribosomal subunit. Probably part of the RNase P complex.</text>
</comment>
<comment type="function">
    <text evidence="9">Multifunctional RNA-binding protein that recognizes the K-turn motif in ribosomal RNA, the RNA component of RNase P, box H/ACA, box C/D and box C'/D' sRNAs.</text>
</comment>
<dbReference type="Pfam" id="PF01248">
    <property type="entry name" value="Ribosomal_L7Ae"/>
    <property type="match status" value="1"/>
</dbReference>
<dbReference type="GO" id="GO:0001682">
    <property type="term" value="P:tRNA 5'-leader removal"/>
    <property type="evidence" value="ECO:0007669"/>
    <property type="project" value="UniProtKB-UniRule"/>
</dbReference>
<dbReference type="HAMAP" id="MF_00326">
    <property type="entry name" value="Ribosomal_eL8"/>
    <property type="match status" value="1"/>
</dbReference>
<dbReference type="NCBIfam" id="TIGR03677">
    <property type="entry name" value="eL8_ribo"/>
    <property type="match status" value="1"/>
</dbReference>
<dbReference type="Proteomes" id="UP000050360">
    <property type="component" value="Unassembled WGS sequence"/>
</dbReference>
<dbReference type="InterPro" id="IPR050257">
    <property type="entry name" value="eL8/uL1-like"/>
</dbReference>
<keyword evidence="5 9" id="KW-0699">rRNA-binding</keyword>
<dbReference type="SUPFAM" id="SSF55315">
    <property type="entry name" value="L30e-like"/>
    <property type="match status" value="1"/>
</dbReference>
<evidence type="ECO:0000256" key="2">
    <source>
        <dbReference type="ARBA" id="ARBA00007337"/>
    </source>
</evidence>
<dbReference type="PANTHER" id="PTHR23105">
    <property type="entry name" value="RIBOSOMAL PROTEIN L7AE FAMILY MEMBER"/>
    <property type="match status" value="1"/>
</dbReference>
<sequence length="135" mass="14599">MMKDKILKEVIKMAQPTYIKFEVPAELSNKALEALEMARDTGKIKKGTNEATKAIERGIAKLVIIGEDVNPPEIVMHLPALCEEKNTPYIYVKKQVELGAASGLSVGSGAAAIVEPGKGKELVEEVAQKVQALKK</sequence>
<name>A0A0P8AK59_9EURY</name>
<dbReference type="GO" id="GO:0003735">
    <property type="term" value="F:structural constituent of ribosome"/>
    <property type="evidence" value="ECO:0007669"/>
    <property type="project" value="InterPro"/>
</dbReference>
<dbReference type="EMBL" id="LKCM01000019">
    <property type="protein sequence ID" value="KPQ45164.1"/>
    <property type="molecule type" value="Genomic_DNA"/>
</dbReference>
<evidence type="ECO:0000256" key="8">
    <source>
        <dbReference type="ARBA" id="ARBA00023274"/>
    </source>
</evidence>
<keyword evidence="8 9" id="KW-0687">Ribonucleoprotein</keyword>
<dbReference type="GO" id="GO:0004526">
    <property type="term" value="F:ribonuclease P activity"/>
    <property type="evidence" value="ECO:0007669"/>
    <property type="project" value="UniProtKB-UniRule"/>
</dbReference>
<evidence type="ECO:0000256" key="9">
    <source>
        <dbReference type="HAMAP-Rule" id="MF_00326"/>
    </source>
</evidence>
<keyword evidence="3 9" id="KW-0963">Cytoplasm</keyword>
<keyword evidence="6 9" id="KW-0694">RNA-binding</keyword>
<evidence type="ECO:0000256" key="1">
    <source>
        <dbReference type="ARBA" id="ARBA00004496"/>
    </source>
</evidence>
<keyword evidence="4 9" id="KW-0819">tRNA processing</keyword>
<dbReference type="GO" id="GO:0005737">
    <property type="term" value="C:cytoplasm"/>
    <property type="evidence" value="ECO:0007669"/>
    <property type="project" value="UniProtKB-SubCell"/>
</dbReference>
<dbReference type="PRINTS" id="PR00884">
    <property type="entry name" value="RIBOSOMALHS6"/>
</dbReference>
<evidence type="ECO:0000256" key="4">
    <source>
        <dbReference type="ARBA" id="ARBA00022694"/>
    </source>
</evidence>
<evidence type="ECO:0000256" key="3">
    <source>
        <dbReference type="ARBA" id="ARBA00022490"/>
    </source>
</evidence>
<protein>
    <recommendedName>
        <fullName evidence="9">Large ribosomal subunit protein eL8</fullName>
    </recommendedName>
</protein>
<dbReference type="AlphaFoldDB" id="A0A0P8AK59"/>
<dbReference type="PRINTS" id="PR00881">
    <property type="entry name" value="L7ARS6FAMILY"/>
</dbReference>
<dbReference type="PATRIC" id="fig|1719120.3.peg.273"/>
<dbReference type="InterPro" id="IPR029064">
    <property type="entry name" value="Ribosomal_eL30-like_sf"/>
</dbReference>
<comment type="caution">
    <text evidence="11">The sequence shown here is derived from an EMBL/GenBank/DDBJ whole genome shotgun (WGS) entry which is preliminary data.</text>
</comment>
<comment type="similarity">
    <text evidence="2 9">Belongs to the eukaryotic ribosomal protein eL8 family.</text>
</comment>
<comment type="subcellular location">
    <subcellularLocation>
        <location evidence="1 9">Cytoplasm</location>
    </subcellularLocation>
</comment>
<evidence type="ECO:0000313" key="12">
    <source>
        <dbReference type="Proteomes" id="UP000050360"/>
    </source>
</evidence>
<evidence type="ECO:0000259" key="10">
    <source>
        <dbReference type="Pfam" id="PF01248"/>
    </source>
</evidence>
<dbReference type="FunFam" id="3.30.1330.30:FF:000020">
    <property type="entry name" value="50S ribosomal protein L7Ae"/>
    <property type="match status" value="1"/>
</dbReference>